<protein>
    <submittedName>
        <fullName evidence="3">Putative RNA-binding eukaryotic snRNP-like protein</fullName>
    </submittedName>
</protein>
<dbReference type="GO" id="GO:0000049">
    <property type="term" value="F:tRNA binding"/>
    <property type="evidence" value="ECO:0007669"/>
    <property type="project" value="TreeGrafter"/>
</dbReference>
<dbReference type="Pfam" id="PF05670">
    <property type="entry name" value="NFACT-R_1"/>
    <property type="match status" value="1"/>
</dbReference>
<organism evidence="3">
    <name type="scientific">uncultured marine thaumarchaeote KM3_50_F11</name>
    <dbReference type="NCBI Taxonomy" id="1456172"/>
    <lineage>
        <taxon>Archaea</taxon>
        <taxon>Nitrososphaerota</taxon>
        <taxon>environmental samples</taxon>
    </lineage>
</organism>
<feature type="coiled-coil region" evidence="1">
    <location>
        <begin position="389"/>
        <end position="416"/>
    </location>
</feature>
<dbReference type="PANTHER" id="PTHR15239">
    <property type="entry name" value="NUCLEAR EXPORT MEDIATOR FACTOR NEMF"/>
    <property type="match status" value="1"/>
</dbReference>
<name>A0A075H7X4_9ARCH</name>
<keyword evidence="1" id="KW-0175">Coiled coil</keyword>
<reference evidence="3" key="1">
    <citation type="journal article" date="2014" name="Genome Biol. Evol.">
        <title>Pangenome evidence for extensive interdomain horizontal transfer affecting lineage core and shell genes in uncultured planktonic thaumarchaeota and euryarchaeota.</title>
        <authorList>
            <person name="Deschamps P."/>
            <person name="Zivanovic Y."/>
            <person name="Moreira D."/>
            <person name="Rodriguez-Valera F."/>
            <person name="Lopez-Garcia P."/>
        </authorList>
    </citation>
    <scope>NUCLEOTIDE SEQUENCE</scope>
</reference>
<dbReference type="EMBL" id="KF900910">
    <property type="protein sequence ID" value="AIF11185.1"/>
    <property type="molecule type" value="Genomic_DNA"/>
</dbReference>
<dbReference type="GO" id="GO:0072344">
    <property type="term" value="P:rescue of stalled ribosome"/>
    <property type="evidence" value="ECO:0007669"/>
    <property type="project" value="TreeGrafter"/>
</dbReference>
<evidence type="ECO:0000259" key="2">
    <source>
        <dbReference type="Pfam" id="PF05670"/>
    </source>
</evidence>
<dbReference type="Pfam" id="PF05833">
    <property type="entry name" value="NFACT_N"/>
    <property type="match status" value="1"/>
</dbReference>
<feature type="domain" description="NFACT RNA-binding" evidence="2">
    <location>
        <begin position="431"/>
        <end position="539"/>
    </location>
</feature>
<sequence>MQLAGIELRYLVDDIGKRIEDYYVSNIYGITKNSLLFKFHHPEKPDILLMLSTFGIWLTKVKIEQIEPNKLLRRLRNDLLRFKLKEIKQVGTERIVYLTFSYFDKEFVVIAELFGDGNIIICNSEMKILALLHSVDVRHRQLRVGSQYIPPPQNNFDVLDMTEKDFDGIQSTPTPVAKWVGKTLGLPRKYAEEITRLAKVESKKKGEETTNEEVKQLFNFATQIINDVVSGKHNPEIVRNDEIDVNPVSIKGENREKITDFMDGLDIVFTESILSKGKMVQGGSFDKKISELETKLDEQTKAVKTVTKKSQSIADVANSLLESLSQGISTMDNPRIISLLKNKNSEIVKEKGISYIKIDDAKIKVNLNSSLPTIASTLFNESKRQKSAISSIEKLIKKTQRDLEKMIEKGESAKKTVSFTEVKKKNWFERYRWFYTTDGVLAVGGRDSSSNSAIIRKHLEKNDKVFHAEISGSPFFLLKNNDTATSVSFTEVAHATVCFSKVWREPMYGSSAYWVNPEQVKKAAPSGQSMAKGSFMIEGQRNFVKISTLKLCVAIIEREGSYLLTCGPPSLKNNCICYAIIEPEGSDMADVAKKIRFEFVSNNEDVAKSFSVDEYVRVMPAGPSRVIESGSGS</sequence>
<dbReference type="GO" id="GO:1990112">
    <property type="term" value="C:RQC complex"/>
    <property type="evidence" value="ECO:0007669"/>
    <property type="project" value="TreeGrafter"/>
</dbReference>
<dbReference type="NCBIfam" id="NF041120">
    <property type="entry name" value="RqcH_arch"/>
    <property type="match status" value="1"/>
</dbReference>
<proteinExistence type="predicted"/>
<dbReference type="AlphaFoldDB" id="A0A075H7X4"/>
<evidence type="ECO:0000256" key="1">
    <source>
        <dbReference type="SAM" id="Coils"/>
    </source>
</evidence>
<dbReference type="InterPro" id="IPR051608">
    <property type="entry name" value="RQC_Subunit_NEMF"/>
</dbReference>
<evidence type="ECO:0000313" key="3">
    <source>
        <dbReference type="EMBL" id="AIF11185.1"/>
    </source>
</evidence>
<dbReference type="Gene3D" id="2.30.310.10">
    <property type="entry name" value="ibrinogen binding protein from staphylococcus aureus domain"/>
    <property type="match status" value="1"/>
</dbReference>
<dbReference type="InterPro" id="IPR008532">
    <property type="entry name" value="NFACT_RNA-bd"/>
</dbReference>
<dbReference type="PANTHER" id="PTHR15239:SF6">
    <property type="entry name" value="RIBOSOME QUALITY CONTROL COMPLEX SUBUNIT NEMF"/>
    <property type="match status" value="1"/>
</dbReference>
<dbReference type="GO" id="GO:0043023">
    <property type="term" value="F:ribosomal large subunit binding"/>
    <property type="evidence" value="ECO:0007669"/>
    <property type="project" value="TreeGrafter"/>
</dbReference>
<accession>A0A075H7X4</accession>